<evidence type="ECO:0000313" key="1">
    <source>
        <dbReference type="EMBL" id="KUL21658.1"/>
    </source>
</evidence>
<dbReference type="OrthoDB" id="4238587at2"/>
<evidence type="ECO:0000313" key="2">
    <source>
        <dbReference type="Proteomes" id="UP000053244"/>
    </source>
</evidence>
<dbReference type="Proteomes" id="UP000053244">
    <property type="component" value="Unassembled WGS sequence"/>
</dbReference>
<dbReference type="AlphaFoldDB" id="A0A101J7I5"/>
<gene>
    <name evidence="1" type="ORF">ADL15_50170</name>
</gene>
<proteinExistence type="predicted"/>
<name>A0A101J7I5_9ACTN</name>
<dbReference type="Pfam" id="PF19741">
    <property type="entry name" value="DUF6230"/>
    <property type="match status" value="1"/>
</dbReference>
<organism evidence="1 2">
    <name type="scientific">Actinoplanes awajinensis subsp. mycoplanecinus</name>
    <dbReference type="NCBI Taxonomy" id="135947"/>
    <lineage>
        <taxon>Bacteria</taxon>
        <taxon>Bacillati</taxon>
        <taxon>Actinomycetota</taxon>
        <taxon>Actinomycetes</taxon>
        <taxon>Micromonosporales</taxon>
        <taxon>Micromonosporaceae</taxon>
        <taxon>Actinoplanes</taxon>
    </lineage>
</organism>
<dbReference type="EMBL" id="LLZH01000350">
    <property type="protein sequence ID" value="KUL21658.1"/>
    <property type="molecule type" value="Genomic_DNA"/>
</dbReference>
<sequence length="215" mass="22100">MKDAQSAPAAGRTNWRRFAVAVGVPTAVAGGLVVALAQGALAANITVSGTQFKLTADHLEGRGFTQYGGAVTDVSGKTTYDATSGIQHADLYNLCQSVNAGVFVLKITAATDAKYDAANPADSAKNAVQADDLLIGMSELGGDATFKNIQIGLDASTLNADGQATHGRAGTFGQQASGVSIENLKQQAYLTTASSFKLKGMSLKLLFGGTKDECY</sequence>
<dbReference type="InterPro" id="IPR046198">
    <property type="entry name" value="DUF6230"/>
</dbReference>
<dbReference type="RefSeq" id="WP_067708465.1">
    <property type="nucleotide sequence ID" value="NZ_LLZH01000350.1"/>
</dbReference>
<protein>
    <submittedName>
        <fullName evidence="1">Cholesterol esterase</fullName>
    </submittedName>
</protein>
<comment type="caution">
    <text evidence="1">The sequence shown here is derived from an EMBL/GenBank/DDBJ whole genome shotgun (WGS) entry which is preliminary data.</text>
</comment>
<keyword evidence="2" id="KW-1185">Reference proteome</keyword>
<reference evidence="1 2" key="1">
    <citation type="submission" date="2015-10" db="EMBL/GenBank/DDBJ databases">
        <authorList>
            <person name="Gilbert D.G."/>
        </authorList>
    </citation>
    <scope>NUCLEOTIDE SEQUENCE [LARGE SCALE GENOMIC DNA]</scope>
    <source>
        <strain evidence="1 2">NRRL B-16712</strain>
    </source>
</reference>
<accession>A0A101J7I5</accession>